<name>A0AAU8EEG9_9VIRU</name>
<evidence type="ECO:0000313" key="1">
    <source>
        <dbReference type="EMBL" id="XCG96915.1"/>
    </source>
</evidence>
<accession>A0AAU8EEG9</accession>
<sequence length="110" mass="12769">MLYLGMNKDRHNEWFPNVEGPFMQWIELYGSPIPVEVWAKYAAIDSDGKVYIFETEPLDLNTKKFKEWMVVAGGRVRCAGEVDLEGYNWRETLVELKCEKTYAAGLMQVI</sequence>
<dbReference type="EMBL" id="PP848851">
    <property type="protein sequence ID" value="XCG96915.1"/>
    <property type="molecule type" value="Genomic_DNA"/>
</dbReference>
<protein>
    <submittedName>
        <fullName evidence="1">Uncharacterized protein</fullName>
    </submittedName>
</protein>
<organism evidence="1">
    <name type="scientific">Klebsiella phage vB_Kpn2-P2</name>
    <dbReference type="NCBI Taxonomy" id="3230849"/>
    <lineage>
        <taxon>Viruses</taxon>
    </lineage>
</organism>
<gene>
    <name evidence="1" type="ORF">vBKpn2P2_67</name>
</gene>
<proteinExistence type="predicted"/>
<reference evidence="1" key="1">
    <citation type="submission" date="2024-05" db="EMBL/GenBank/DDBJ databases">
        <authorList>
            <person name="Ferriol-Gonzalez C."/>
            <person name="Concha-Eloko R."/>
            <person name="Bernabeu-Gimeno M."/>
            <person name="Fernandez-Cuenca F."/>
            <person name="Canada-Garcia J.E."/>
            <person name="Garcia-Cobos S."/>
            <person name="Sanjuan R."/>
            <person name="Domingo-Calap P."/>
        </authorList>
    </citation>
    <scope>NUCLEOTIDE SEQUENCE</scope>
</reference>